<dbReference type="Proteomes" id="UP000239068">
    <property type="component" value="Unassembled WGS sequence"/>
</dbReference>
<dbReference type="OrthoDB" id="1344356at2"/>
<feature type="chain" id="PRO_5015572705" description="Transporter" evidence="1">
    <location>
        <begin position="24"/>
        <end position="249"/>
    </location>
</feature>
<keyword evidence="1" id="KW-0732">Signal</keyword>
<evidence type="ECO:0000313" key="2">
    <source>
        <dbReference type="EMBL" id="PQJ76945.1"/>
    </source>
</evidence>
<reference evidence="2 3" key="1">
    <citation type="submission" date="2016-12" db="EMBL/GenBank/DDBJ databases">
        <title>Trade-off between light-utilization and light-protection in marine flavobacteria.</title>
        <authorList>
            <person name="Kumagai Y."/>
            <person name="Yoshizawa S."/>
            <person name="Kogure K."/>
            <person name="Iwasaki W."/>
        </authorList>
    </citation>
    <scope>NUCLEOTIDE SEQUENCE [LARGE SCALE GENOMIC DNA]</scope>
    <source>
        <strain evidence="2 3">ATCC 43844</strain>
    </source>
</reference>
<keyword evidence="3" id="KW-1185">Reference proteome</keyword>
<comment type="caution">
    <text evidence="2">The sequence shown here is derived from an EMBL/GenBank/DDBJ whole genome shotgun (WGS) entry which is preliminary data.</text>
</comment>
<evidence type="ECO:0000313" key="3">
    <source>
        <dbReference type="Proteomes" id="UP000239068"/>
    </source>
</evidence>
<evidence type="ECO:0000256" key="1">
    <source>
        <dbReference type="SAM" id="SignalP"/>
    </source>
</evidence>
<dbReference type="SUPFAM" id="SSF56954">
    <property type="entry name" value="Outer membrane efflux proteins (OEP)"/>
    <property type="match status" value="1"/>
</dbReference>
<sequence length="249" mass="28319">MNKFLYVLSILCLTVICCNSIQAQTSEFEDNSSKAIEFKFPPLQVVIDSAIKRSAMLSFRKHHIGVVESTLASERIYWTRNVGIQGDSRYGNLSNFATNNDGVSNTAALTTAKQFNYSIGFYLKFPVFDVLNRKHQLKLAKLEVEEAVSMAEFTKEEIRQTVIRLYQDLILKQKLFQIRSRSLGDGRVNMEMVEKEFRNGVVPISEYVRINGMTANMEADYEKAMSEFITAKQLLEDMAGFVFGLTLSN</sequence>
<dbReference type="RefSeq" id="WP_105022265.1">
    <property type="nucleotide sequence ID" value="NZ_MSCM01000002.1"/>
</dbReference>
<protein>
    <recommendedName>
        <fullName evidence="4">Transporter</fullName>
    </recommendedName>
</protein>
<dbReference type="EMBL" id="MSCM01000002">
    <property type="protein sequence ID" value="PQJ76945.1"/>
    <property type="molecule type" value="Genomic_DNA"/>
</dbReference>
<accession>A0A2S7WH63</accession>
<organism evidence="2 3">
    <name type="scientific">Polaribacter glomeratus</name>
    <dbReference type="NCBI Taxonomy" id="102"/>
    <lineage>
        <taxon>Bacteria</taxon>
        <taxon>Pseudomonadati</taxon>
        <taxon>Bacteroidota</taxon>
        <taxon>Flavobacteriia</taxon>
        <taxon>Flavobacteriales</taxon>
        <taxon>Flavobacteriaceae</taxon>
    </lineage>
</organism>
<dbReference type="AlphaFoldDB" id="A0A2S7WH63"/>
<name>A0A2S7WH63_9FLAO</name>
<dbReference type="GO" id="GO:0015562">
    <property type="term" value="F:efflux transmembrane transporter activity"/>
    <property type="evidence" value="ECO:0007669"/>
    <property type="project" value="InterPro"/>
</dbReference>
<gene>
    <name evidence="2" type="ORF">BTO16_13875</name>
</gene>
<proteinExistence type="predicted"/>
<feature type="signal peptide" evidence="1">
    <location>
        <begin position="1"/>
        <end position="23"/>
    </location>
</feature>
<dbReference type="Gene3D" id="1.20.1600.10">
    <property type="entry name" value="Outer membrane efflux proteins (OEP)"/>
    <property type="match status" value="1"/>
</dbReference>
<evidence type="ECO:0008006" key="4">
    <source>
        <dbReference type="Google" id="ProtNLM"/>
    </source>
</evidence>